<dbReference type="AlphaFoldDB" id="F0WBM7"/>
<protein>
    <submittedName>
        <fullName evidence="1">AlNc14C52G4072 protein</fullName>
    </submittedName>
</protein>
<reference evidence="1" key="1">
    <citation type="journal article" date="2011" name="PLoS Biol.">
        <title>Gene gain and loss during evolution of obligate parasitism in the white rust pathogen of Arabidopsis thaliana.</title>
        <authorList>
            <person name="Kemen E."/>
            <person name="Gardiner A."/>
            <person name="Schultz-Larsen T."/>
            <person name="Kemen A.C."/>
            <person name="Balmuth A.L."/>
            <person name="Robert-Seilaniantz A."/>
            <person name="Bailey K."/>
            <person name="Holub E."/>
            <person name="Studholme D.J."/>
            <person name="Maclean D."/>
            <person name="Jones J.D."/>
        </authorList>
    </citation>
    <scope>NUCLEOTIDE SEQUENCE</scope>
</reference>
<organism evidence="1">
    <name type="scientific">Albugo laibachii Nc14</name>
    <dbReference type="NCBI Taxonomy" id="890382"/>
    <lineage>
        <taxon>Eukaryota</taxon>
        <taxon>Sar</taxon>
        <taxon>Stramenopiles</taxon>
        <taxon>Oomycota</taxon>
        <taxon>Peronosporomycetes</taxon>
        <taxon>Albuginales</taxon>
        <taxon>Albuginaceae</taxon>
        <taxon>Albugo</taxon>
    </lineage>
</organism>
<dbReference type="HOGENOM" id="CLU_1910522_0_0_1"/>
<evidence type="ECO:0000313" key="1">
    <source>
        <dbReference type="EMBL" id="CCA18554.1"/>
    </source>
</evidence>
<dbReference type="EMBL" id="FR824097">
    <property type="protein sequence ID" value="CCA18554.1"/>
    <property type="molecule type" value="Genomic_DNA"/>
</dbReference>
<name>F0WBM7_9STRA</name>
<accession>F0WBM7</accession>
<sequence length="133" mass="14988">MTLSIQFSFDLVDNFAADHLTQLQRGWKTSCHPAHYGTQKAYIHGEDVPDAKRLISQKRPNMFFRGQDERFIDCFSKAAQIITALLFSQFCKPHLSDATVDRYRMTTASATGDIIHVFGLKKNRTPGADHVAG</sequence>
<reference evidence="1" key="2">
    <citation type="submission" date="2011-02" db="EMBL/GenBank/DDBJ databases">
        <authorList>
            <person name="MacLean D."/>
        </authorList>
    </citation>
    <scope>NUCLEOTIDE SEQUENCE</scope>
</reference>
<gene>
    <name evidence="1" type="primary">AlNc14C52G4072</name>
    <name evidence="1" type="ORF">ALNC14_046970</name>
</gene>
<proteinExistence type="predicted"/>